<keyword evidence="5" id="KW-0804">Transcription</keyword>
<dbReference type="InterPro" id="IPR039425">
    <property type="entry name" value="RNA_pol_sigma-70-like"/>
</dbReference>
<evidence type="ECO:0000256" key="4">
    <source>
        <dbReference type="ARBA" id="ARBA00023125"/>
    </source>
</evidence>
<comment type="similarity">
    <text evidence="1">Belongs to the sigma-70 factor family. ECF subfamily.</text>
</comment>
<feature type="compositionally biased region" description="Acidic residues" evidence="6">
    <location>
        <begin position="338"/>
        <end position="352"/>
    </location>
</feature>
<feature type="compositionally biased region" description="Basic residues" evidence="6">
    <location>
        <begin position="380"/>
        <end position="394"/>
    </location>
</feature>
<dbReference type="InterPro" id="IPR036388">
    <property type="entry name" value="WH-like_DNA-bd_sf"/>
</dbReference>
<sequence>MPGWPTIDRADDQELIEALRRADPEAPATLYDSYGERLYDYAYAMAADRDLAADSVHDALVTAQGCVERLKEPAKLRAWLYALTRFQVRARLAHRPGTPPAGLTLPDPAEQDDPELADLVHETLGELRRGEREVLELSLRHGLTPAEVGAVLGLTGRQSANRLSRARDHLEIAAAAVVLARTGRAHCPDLSAMVDSWEGPLTPLLRRRLSGHIGGCEVCTEGRHRQVSAARLLDLVPVAYPGISLRRRVIDTCVSPELDQTRELITDRGDSLDRAGFPVVAESHPRRRRSRRVGPLVLAGACLLAATGAVVVINGSNASDVGTAAPRPTVTTPPPVEESPEPTEDLEIDEVEPAPTPSPSRTPSAAPPSRVASRPAAGPPRRRPAPPTATRRRPAPSARLVTTCPQAITGAGEIGLRARNAAVSWVATASQGLDVVPASGSIKAGAAATVRVTVADPYEPGTGRVAFTSNAGTATCALSWQGEELPEPPTDQPTASEEPSPVPTSGVATSSADGTDAEGLRKAEVNPQ</sequence>
<keyword evidence="3" id="KW-0731">Sigma factor</keyword>
<dbReference type="Pfam" id="PF04542">
    <property type="entry name" value="Sigma70_r2"/>
    <property type="match status" value="1"/>
</dbReference>
<evidence type="ECO:0000256" key="2">
    <source>
        <dbReference type="ARBA" id="ARBA00023015"/>
    </source>
</evidence>
<feature type="compositionally biased region" description="Basic and acidic residues" evidence="6">
    <location>
        <begin position="518"/>
        <end position="528"/>
    </location>
</feature>
<evidence type="ECO:0000259" key="8">
    <source>
        <dbReference type="Pfam" id="PF08281"/>
    </source>
</evidence>
<dbReference type="InterPro" id="IPR013325">
    <property type="entry name" value="RNA_pol_sigma_r2"/>
</dbReference>
<dbReference type="Gene3D" id="1.10.10.10">
    <property type="entry name" value="Winged helix-like DNA-binding domain superfamily/Winged helix DNA-binding domain"/>
    <property type="match status" value="1"/>
</dbReference>
<dbReference type="InterPro" id="IPR014284">
    <property type="entry name" value="RNA_pol_sigma-70_dom"/>
</dbReference>
<protein>
    <submittedName>
        <fullName evidence="9">Sigma-70 family RNA polymerase sigma factor</fullName>
    </submittedName>
</protein>
<feature type="compositionally biased region" description="Low complexity" evidence="6">
    <location>
        <begin position="361"/>
        <end position="376"/>
    </location>
</feature>
<dbReference type="EMBL" id="JBHMCF010000034">
    <property type="protein sequence ID" value="MFB9473591.1"/>
    <property type="molecule type" value="Genomic_DNA"/>
</dbReference>
<keyword evidence="10" id="KW-1185">Reference proteome</keyword>
<feature type="region of interest" description="Disordered" evidence="6">
    <location>
        <begin position="480"/>
        <end position="528"/>
    </location>
</feature>
<dbReference type="InterPro" id="IPR007627">
    <property type="entry name" value="RNA_pol_sigma70_r2"/>
</dbReference>
<reference evidence="9 10" key="1">
    <citation type="submission" date="2024-09" db="EMBL/GenBank/DDBJ databases">
        <authorList>
            <person name="Sun Q."/>
            <person name="Mori K."/>
        </authorList>
    </citation>
    <scope>NUCLEOTIDE SEQUENCE [LARGE SCALE GENOMIC DNA]</scope>
    <source>
        <strain evidence="9 10">JCM 3324</strain>
    </source>
</reference>
<dbReference type="RefSeq" id="WP_379484179.1">
    <property type="nucleotide sequence ID" value="NZ_JBHMCF010000034.1"/>
</dbReference>
<feature type="region of interest" description="Disordered" evidence="6">
    <location>
        <begin position="318"/>
        <end position="399"/>
    </location>
</feature>
<feature type="domain" description="RNA polymerase sigma-70 region 2" evidence="7">
    <location>
        <begin position="30"/>
        <end position="92"/>
    </location>
</feature>
<evidence type="ECO:0000256" key="1">
    <source>
        <dbReference type="ARBA" id="ARBA00010641"/>
    </source>
</evidence>
<dbReference type="SUPFAM" id="SSF88946">
    <property type="entry name" value="Sigma2 domain of RNA polymerase sigma factors"/>
    <property type="match status" value="1"/>
</dbReference>
<evidence type="ECO:0000256" key="5">
    <source>
        <dbReference type="ARBA" id="ARBA00023163"/>
    </source>
</evidence>
<comment type="caution">
    <text evidence="9">The sequence shown here is derived from an EMBL/GenBank/DDBJ whole genome shotgun (WGS) entry which is preliminary data.</text>
</comment>
<evidence type="ECO:0000259" key="7">
    <source>
        <dbReference type="Pfam" id="PF04542"/>
    </source>
</evidence>
<dbReference type="PANTHER" id="PTHR43133:SF8">
    <property type="entry name" value="RNA POLYMERASE SIGMA FACTOR HI_1459-RELATED"/>
    <property type="match status" value="1"/>
</dbReference>
<feature type="domain" description="RNA polymerase sigma factor 70 region 4 type 2" evidence="8">
    <location>
        <begin position="119"/>
        <end position="170"/>
    </location>
</feature>
<evidence type="ECO:0000256" key="3">
    <source>
        <dbReference type="ARBA" id="ARBA00023082"/>
    </source>
</evidence>
<evidence type="ECO:0000313" key="9">
    <source>
        <dbReference type="EMBL" id="MFB9473591.1"/>
    </source>
</evidence>
<dbReference type="NCBIfam" id="TIGR02937">
    <property type="entry name" value="sigma70-ECF"/>
    <property type="match status" value="1"/>
</dbReference>
<gene>
    <name evidence="9" type="ORF">ACFFR3_29200</name>
</gene>
<organism evidence="9 10">
    <name type="scientific">Nonomuraea salmonea</name>
    <dbReference type="NCBI Taxonomy" id="46181"/>
    <lineage>
        <taxon>Bacteria</taxon>
        <taxon>Bacillati</taxon>
        <taxon>Actinomycetota</taxon>
        <taxon>Actinomycetes</taxon>
        <taxon>Streptosporangiales</taxon>
        <taxon>Streptosporangiaceae</taxon>
        <taxon>Nonomuraea</taxon>
    </lineage>
</organism>
<name>A0ABV5NTD9_9ACTN</name>
<dbReference type="Proteomes" id="UP001589568">
    <property type="component" value="Unassembled WGS sequence"/>
</dbReference>
<dbReference type="Gene3D" id="1.10.1740.10">
    <property type="match status" value="1"/>
</dbReference>
<dbReference type="SUPFAM" id="SSF88659">
    <property type="entry name" value="Sigma3 and sigma4 domains of RNA polymerase sigma factors"/>
    <property type="match status" value="1"/>
</dbReference>
<evidence type="ECO:0000256" key="6">
    <source>
        <dbReference type="SAM" id="MobiDB-lite"/>
    </source>
</evidence>
<evidence type="ECO:0000313" key="10">
    <source>
        <dbReference type="Proteomes" id="UP001589568"/>
    </source>
</evidence>
<keyword evidence="4" id="KW-0238">DNA-binding</keyword>
<accession>A0ABV5NTD9</accession>
<dbReference type="Pfam" id="PF08281">
    <property type="entry name" value="Sigma70_r4_2"/>
    <property type="match status" value="1"/>
</dbReference>
<dbReference type="PANTHER" id="PTHR43133">
    <property type="entry name" value="RNA POLYMERASE ECF-TYPE SIGMA FACTO"/>
    <property type="match status" value="1"/>
</dbReference>
<proteinExistence type="inferred from homology"/>
<dbReference type="InterPro" id="IPR013249">
    <property type="entry name" value="RNA_pol_sigma70_r4_t2"/>
</dbReference>
<keyword evidence="2" id="KW-0805">Transcription regulation</keyword>
<dbReference type="InterPro" id="IPR013324">
    <property type="entry name" value="RNA_pol_sigma_r3/r4-like"/>
</dbReference>